<dbReference type="AlphaFoldDB" id="A0A7W6F8R1"/>
<dbReference type="Proteomes" id="UP001156881">
    <property type="component" value="Unassembled WGS sequence"/>
</dbReference>
<comment type="caution">
    <text evidence="2">The sequence shown here is derived from an EMBL/GenBank/DDBJ whole genome shotgun (WGS) entry which is preliminary data.</text>
</comment>
<evidence type="ECO:0000313" key="1">
    <source>
        <dbReference type="EMBL" id="GLS45544.1"/>
    </source>
</evidence>
<dbReference type="RefSeq" id="WP_183508889.1">
    <property type="nucleotide sequence ID" value="NZ_JACIDN010000008.1"/>
</dbReference>
<reference evidence="1" key="4">
    <citation type="submission" date="2023-01" db="EMBL/GenBank/DDBJ databases">
        <title>Draft genome sequence of Methylobacterium brachythecii strain NBRC 107710.</title>
        <authorList>
            <person name="Sun Q."/>
            <person name="Mori K."/>
        </authorList>
    </citation>
    <scope>NUCLEOTIDE SEQUENCE</scope>
    <source>
        <strain evidence="1">NBRC 107710</strain>
    </source>
</reference>
<evidence type="ECO:0000313" key="2">
    <source>
        <dbReference type="EMBL" id="MBB3904777.1"/>
    </source>
</evidence>
<keyword evidence="4" id="KW-1185">Reference proteome</keyword>
<dbReference type="EMBL" id="JACIDN010000008">
    <property type="protein sequence ID" value="MBB3904777.1"/>
    <property type="molecule type" value="Genomic_DNA"/>
</dbReference>
<accession>A0A7W6F8R1</accession>
<reference evidence="1" key="1">
    <citation type="journal article" date="2014" name="Int. J. Syst. Evol. Microbiol.">
        <title>Complete genome of a new Firmicutes species belonging to the dominant human colonic microbiota ('Ruminococcus bicirculans') reveals two chromosomes and a selective capacity to utilize plant glucans.</title>
        <authorList>
            <consortium name="NISC Comparative Sequencing Program"/>
            <person name="Wegmann U."/>
            <person name="Louis P."/>
            <person name="Goesmann A."/>
            <person name="Henrissat B."/>
            <person name="Duncan S.H."/>
            <person name="Flint H.J."/>
        </authorList>
    </citation>
    <scope>NUCLEOTIDE SEQUENCE</scope>
    <source>
        <strain evidence="1">NBRC 107710</strain>
    </source>
</reference>
<evidence type="ECO:0000313" key="4">
    <source>
        <dbReference type="Proteomes" id="UP001156881"/>
    </source>
</evidence>
<sequence length="245" mass="26654">MFGFKNQASTSNPSLAALGIAERSAEKSYASLIATGWTEIGFGYHGTVHAHLDHPNVVVRFARKADGFGDYAALLRKGFAGSDGPHAPRVHDLYVSPCGALMTVGSRLTTPTRDVWWLAYAHAVIADHPGFEMDEGVRDRFKAQWPAHEPFVDHASFDGIREDFRAAWPDYEAYVATLRVVSPRGLDPNVGNVLVGRDGSPVVNDPLCDDGFGLWRSPLSRLLARCLDALRRTVGEALGRTPVAA</sequence>
<name>A0A7W6F8R1_9HYPH</name>
<proteinExistence type="predicted"/>
<evidence type="ECO:0000313" key="3">
    <source>
        <dbReference type="Proteomes" id="UP000517759"/>
    </source>
</evidence>
<protein>
    <submittedName>
        <fullName evidence="2">Uncharacterized protein</fullName>
    </submittedName>
</protein>
<reference evidence="4" key="2">
    <citation type="journal article" date="2019" name="Int. J. Syst. Evol. Microbiol.">
        <title>The Global Catalogue of Microorganisms (GCM) 10K type strain sequencing project: providing services to taxonomists for standard genome sequencing and annotation.</title>
        <authorList>
            <consortium name="The Broad Institute Genomics Platform"/>
            <consortium name="The Broad Institute Genome Sequencing Center for Infectious Disease"/>
            <person name="Wu L."/>
            <person name="Ma J."/>
        </authorList>
    </citation>
    <scope>NUCLEOTIDE SEQUENCE [LARGE SCALE GENOMIC DNA]</scope>
    <source>
        <strain evidence="4">NBRC 107710</strain>
    </source>
</reference>
<reference evidence="2 3" key="3">
    <citation type="submission" date="2020-08" db="EMBL/GenBank/DDBJ databases">
        <title>Genomic Encyclopedia of Type Strains, Phase IV (KMG-IV): sequencing the most valuable type-strain genomes for metagenomic binning, comparative biology and taxonomic classification.</title>
        <authorList>
            <person name="Goeker M."/>
        </authorList>
    </citation>
    <scope>NUCLEOTIDE SEQUENCE [LARGE SCALE GENOMIC DNA]</scope>
    <source>
        <strain evidence="2 3">DSM 24105</strain>
    </source>
</reference>
<organism evidence="2 3">
    <name type="scientific">Methylobacterium brachythecii</name>
    <dbReference type="NCBI Taxonomy" id="1176177"/>
    <lineage>
        <taxon>Bacteria</taxon>
        <taxon>Pseudomonadati</taxon>
        <taxon>Pseudomonadota</taxon>
        <taxon>Alphaproteobacteria</taxon>
        <taxon>Hyphomicrobiales</taxon>
        <taxon>Methylobacteriaceae</taxon>
        <taxon>Methylobacterium</taxon>
    </lineage>
</organism>
<gene>
    <name evidence="1" type="ORF">GCM10007884_35350</name>
    <name evidence="2" type="ORF">GGR33_004300</name>
</gene>
<dbReference type="Proteomes" id="UP000517759">
    <property type="component" value="Unassembled WGS sequence"/>
</dbReference>
<dbReference type="EMBL" id="BSPG01000024">
    <property type="protein sequence ID" value="GLS45544.1"/>
    <property type="molecule type" value="Genomic_DNA"/>
</dbReference>